<dbReference type="AlphaFoldDB" id="A0A6J8AZ50"/>
<dbReference type="Gene3D" id="3.30.70.270">
    <property type="match status" value="1"/>
</dbReference>
<protein>
    <recommendedName>
        <fullName evidence="1">Reverse transcriptase/retrotransposon-derived protein RNase H-like domain-containing protein</fullName>
    </recommendedName>
</protein>
<feature type="domain" description="Reverse transcriptase/retrotransposon-derived protein RNase H-like" evidence="1">
    <location>
        <begin position="36"/>
        <end position="118"/>
    </location>
</feature>
<proteinExistence type="predicted"/>
<dbReference type="InterPro" id="IPR043502">
    <property type="entry name" value="DNA/RNA_pol_sf"/>
</dbReference>
<dbReference type="PANTHER" id="PTHR34072">
    <property type="entry name" value="ENZYMATIC POLYPROTEIN-RELATED"/>
    <property type="match status" value="1"/>
</dbReference>
<keyword evidence="3" id="KW-1185">Reference proteome</keyword>
<dbReference type="PANTHER" id="PTHR34072:SF49">
    <property type="entry name" value="RIBONUCLEASE H"/>
    <property type="match status" value="1"/>
</dbReference>
<reference evidence="2 3" key="1">
    <citation type="submission" date="2020-06" db="EMBL/GenBank/DDBJ databases">
        <authorList>
            <person name="Li R."/>
            <person name="Bekaert M."/>
        </authorList>
    </citation>
    <scope>NUCLEOTIDE SEQUENCE [LARGE SCALE GENOMIC DNA]</scope>
    <source>
        <strain evidence="3">wild</strain>
    </source>
</reference>
<evidence type="ECO:0000313" key="2">
    <source>
        <dbReference type="EMBL" id="CAC5376681.1"/>
    </source>
</evidence>
<evidence type="ECO:0000259" key="1">
    <source>
        <dbReference type="Pfam" id="PF17919"/>
    </source>
</evidence>
<accession>A0A6J8AZ50</accession>
<dbReference type="Pfam" id="PF17919">
    <property type="entry name" value="RT_RNaseH_2"/>
    <property type="match status" value="1"/>
</dbReference>
<name>A0A6J8AZ50_MYTCO</name>
<dbReference type="EMBL" id="CACVKT020002230">
    <property type="protein sequence ID" value="CAC5376681.1"/>
    <property type="molecule type" value="Genomic_DNA"/>
</dbReference>
<dbReference type="SUPFAM" id="SSF56672">
    <property type="entry name" value="DNA/RNA polymerases"/>
    <property type="match status" value="1"/>
</dbReference>
<gene>
    <name evidence="2" type="ORF">MCOR_13240</name>
</gene>
<sequence length="169" mass="19415">MSYLGFVNYHRDHLHNYAKLTACLYDLAHQTCEVEWQPCYEKGFQKAKTALISAPCLTYPNPNDQFILDTDASDTTIGAVLSLIQDGTERVICYASHVLMRPQRRYCTTRKELLAVMRFKHIEGQLARWLEELSSFDMEIVLRPGKKHLNADGLSRIPDNVPECDCYQA</sequence>
<dbReference type="Proteomes" id="UP000507470">
    <property type="component" value="Unassembled WGS sequence"/>
</dbReference>
<dbReference type="InterPro" id="IPR041577">
    <property type="entry name" value="RT_RNaseH_2"/>
</dbReference>
<dbReference type="OrthoDB" id="116078at2759"/>
<evidence type="ECO:0000313" key="3">
    <source>
        <dbReference type="Proteomes" id="UP000507470"/>
    </source>
</evidence>
<organism evidence="2 3">
    <name type="scientific">Mytilus coruscus</name>
    <name type="common">Sea mussel</name>
    <dbReference type="NCBI Taxonomy" id="42192"/>
    <lineage>
        <taxon>Eukaryota</taxon>
        <taxon>Metazoa</taxon>
        <taxon>Spiralia</taxon>
        <taxon>Lophotrochozoa</taxon>
        <taxon>Mollusca</taxon>
        <taxon>Bivalvia</taxon>
        <taxon>Autobranchia</taxon>
        <taxon>Pteriomorphia</taxon>
        <taxon>Mytilida</taxon>
        <taxon>Mytiloidea</taxon>
        <taxon>Mytilidae</taxon>
        <taxon>Mytilinae</taxon>
        <taxon>Mytilus</taxon>
    </lineage>
</organism>
<dbReference type="InterPro" id="IPR043128">
    <property type="entry name" value="Rev_trsase/Diguanyl_cyclase"/>
</dbReference>
<dbReference type="CDD" id="cd09274">
    <property type="entry name" value="RNase_HI_RT_Ty3"/>
    <property type="match status" value="1"/>
</dbReference>